<evidence type="ECO:0000313" key="2">
    <source>
        <dbReference type="Proteomes" id="UP000280066"/>
    </source>
</evidence>
<comment type="caution">
    <text evidence="1">The sequence shown here is derived from an EMBL/GenBank/DDBJ whole genome shotgun (WGS) entry which is preliminary data.</text>
</comment>
<dbReference type="RefSeq" id="WP_125433698.1">
    <property type="nucleotide sequence ID" value="NZ_RWIS01000021.1"/>
</dbReference>
<protein>
    <submittedName>
        <fullName evidence="1">Uncharacterized protein</fullName>
    </submittedName>
</protein>
<keyword evidence="2" id="KW-1185">Reference proteome</keyword>
<dbReference type="Proteomes" id="UP000280066">
    <property type="component" value="Unassembled WGS sequence"/>
</dbReference>
<dbReference type="OrthoDB" id="9860048at2"/>
<proteinExistence type="predicted"/>
<dbReference type="AlphaFoldDB" id="A0A3R9LXA5"/>
<dbReference type="EMBL" id="RWIS01000021">
    <property type="protein sequence ID" value="RSK23950.1"/>
    <property type="molecule type" value="Genomic_DNA"/>
</dbReference>
<reference evidence="1 2" key="1">
    <citation type="submission" date="2018-12" db="EMBL/GenBank/DDBJ databases">
        <authorList>
            <person name="Feng G."/>
            <person name="Zhu H."/>
        </authorList>
    </citation>
    <scope>NUCLEOTIDE SEQUENCE [LARGE SCALE GENOMIC DNA]</scope>
    <source>
        <strain evidence="1 2">9PBR-2</strain>
    </source>
</reference>
<name>A0A3R9LXA5_9BACT</name>
<organism evidence="1 2">
    <name type="scientific">Hymenobacter metallilatus</name>
    <dbReference type="NCBI Taxonomy" id="2493666"/>
    <lineage>
        <taxon>Bacteria</taxon>
        <taxon>Pseudomonadati</taxon>
        <taxon>Bacteroidota</taxon>
        <taxon>Cytophagia</taxon>
        <taxon>Cytophagales</taxon>
        <taxon>Hymenobacteraceae</taxon>
        <taxon>Hymenobacter</taxon>
    </lineage>
</organism>
<sequence length="137" mass="15273">MKTPLFTAPQVLQHQQANGFHSHILTPSTTLLARYRQEYAVKRALYDTLFNTLNESVARLTVQTNTAEVSLLVPHELLEAALQPLIDKLEKELSQQEKWVLEQAAHVERGINECGLDGSPEQWAAVELLTGLTSQAA</sequence>
<evidence type="ECO:0000313" key="1">
    <source>
        <dbReference type="EMBL" id="RSK23950.1"/>
    </source>
</evidence>
<accession>A0A3R9LXA5</accession>
<gene>
    <name evidence="1" type="ORF">EI290_21420</name>
</gene>